<reference evidence="2" key="3">
    <citation type="submission" date="2023-05" db="EMBL/GenBank/DDBJ databases">
        <authorList>
            <person name="Smith C.H."/>
        </authorList>
    </citation>
    <scope>NUCLEOTIDE SEQUENCE</scope>
    <source>
        <strain evidence="2">CHS0354</strain>
        <tissue evidence="2">Mantle</tissue>
    </source>
</reference>
<comment type="caution">
    <text evidence="2">The sequence shown here is derived from an EMBL/GenBank/DDBJ whole genome shotgun (WGS) entry which is preliminary data.</text>
</comment>
<sequence>MKEEPCEHICSPHVSEYATYRANIKFKVATSPGCSRRNLVKTVTMVDALMPRPSKTYFAQTFSFIMESEGGRNIEGNIDRGGDEENEKVDNNDMKENQSNIKGNEDDVKVHNDDFMKGMEENCETKEKLENSNSNKDTRNDVNDISNIYEVNDRIKNAEANDDKVYPTSLQREIKMIMTGKSKLFLDLSNRDAEREKTTNNTLAMSPEHWRKDEMRNKLCVHSSSMQSSLTKEMSTLGELIRDEEVKRDSKTCLEGYGRLSKNESLNLKQKLTRCDSITRKPCLKRIEFDTFSNKVTVSRKKSYPGDCSQDKLDSASKVRLSRRQTMLNALRDDTKLASLPAPRRNNTMRNIDSDGSLLNTGLVVIDKEVGDHWSKKGTHFIKQKGVAARMDSRRDSSISSPELYEPVFMEEEIKKLRMMETLNLMGQKHQRRLSRKDSSSRLFGKMTAMEESLNQRRKARISTTVLTGAQKKQKKSKTQTAISTSFDLSKAEKKEIKTPNDISEDERGRVISVLNNMKKVEKRQRASIDEETGNESINTFRRRSRRKKVRMIFYKM</sequence>
<feature type="region of interest" description="Disordered" evidence="1">
    <location>
        <begin position="73"/>
        <end position="109"/>
    </location>
</feature>
<feature type="compositionally biased region" description="Basic and acidic residues" evidence="1">
    <location>
        <begin position="73"/>
        <end position="96"/>
    </location>
</feature>
<proteinExistence type="predicted"/>
<dbReference type="AlphaFoldDB" id="A0AAE0T119"/>
<dbReference type="Proteomes" id="UP001195483">
    <property type="component" value="Unassembled WGS sequence"/>
</dbReference>
<keyword evidence="3" id="KW-1185">Reference proteome</keyword>
<gene>
    <name evidence="2" type="ORF">CHS0354_016112</name>
</gene>
<accession>A0AAE0T119</accession>
<protein>
    <submittedName>
        <fullName evidence="2">Uncharacterized protein</fullName>
    </submittedName>
</protein>
<dbReference type="EMBL" id="JAEAOA010001004">
    <property type="protein sequence ID" value="KAK3601749.1"/>
    <property type="molecule type" value="Genomic_DNA"/>
</dbReference>
<reference evidence="2" key="1">
    <citation type="journal article" date="2021" name="Genome Biol. Evol.">
        <title>A High-Quality Reference Genome for a Parasitic Bivalve with Doubly Uniparental Inheritance (Bivalvia: Unionida).</title>
        <authorList>
            <person name="Smith C.H."/>
        </authorList>
    </citation>
    <scope>NUCLEOTIDE SEQUENCE</scope>
    <source>
        <strain evidence="2">CHS0354</strain>
    </source>
</reference>
<evidence type="ECO:0000313" key="3">
    <source>
        <dbReference type="Proteomes" id="UP001195483"/>
    </source>
</evidence>
<evidence type="ECO:0000313" key="2">
    <source>
        <dbReference type="EMBL" id="KAK3601749.1"/>
    </source>
</evidence>
<organism evidence="2 3">
    <name type="scientific">Potamilus streckersoni</name>
    <dbReference type="NCBI Taxonomy" id="2493646"/>
    <lineage>
        <taxon>Eukaryota</taxon>
        <taxon>Metazoa</taxon>
        <taxon>Spiralia</taxon>
        <taxon>Lophotrochozoa</taxon>
        <taxon>Mollusca</taxon>
        <taxon>Bivalvia</taxon>
        <taxon>Autobranchia</taxon>
        <taxon>Heteroconchia</taxon>
        <taxon>Palaeoheterodonta</taxon>
        <taxon>Unionida</taxon>
        <taxon>Unionoidea</taxon>
        <taxon>Unionidae</taxon>
        <taxon>Ambleminae</taxon>
        <taxon>Lampsilini</taxon>
        <taxon>Potamilus</taxon>
    </lineage>
</organism>
<name>A0AAE0T119_9BIVA</name>
<reference evidence="2" key="2">
    <citation type="journal article" date="2021" name="Genome Biol. Evol.">
        <title>Developing a high-quality reference genome for a parasitic bivalve with doubly uniparental inheritance (Bivalvia: Unionida).</title>
        <authorList>
            <person name="Smith C.H."/>
        </authorList>
    </citation>
    <scope>NUCLEOTIDE SEQUENCE</scope>
    <source>
        <strain evidence="2">CHS0354</strain>
        <tissue evidence="2">Mantle</tissue>
    </source>
</reference>
<evidence type="ECO:0000256" key="1">
    <source>
        <dbReference type="SAM" id="MobiDB-lite"/>
    </source>
</evidence>